<dbReference type="EMBL" id="AMYD01003403">
    <property type="protein sequence ID" value="EQB46418.1"/>
    <property type="molecule type" value="Genomic_DNA"/>
</dbReference>
<organism evidence="1 2">
    <name type="scientific">Colletotrichum gloeosporioides (strain Cg-14)</name>
    <name type="common">Anthracnose fungus</name>
    <name type="synonym">Glomerella cingulata</name>
    <dbReference type="NCBI Taxonomy" id="1237896"/>
    <lineage>
        <taxon>Eukaryota</taxon>
        <taxon>Fungi</taxon>
        <taxon>Dikarya</taxon>
        <taxon>Ascomycota</taxon>
        <taxon>Pezizomycotina</taxon>
        <taxon>Sordariomycetes</taxon>
        <taxon>Hypocreomycetidae</taxon>
        <taxon>Glomerellales</taxon>
        <taxon>Glomerellaceae</taxon>
        <taxon>Colletotrichum</taxon>
        <taxon>Colletotrichum gloeosporioides species complex</taxon>
    </lineage>
</organism>
<sequence length="125" mass="13737">MNGWHASSKLLKAWLAASQQDVRSKLRPDGDIGCSGVRGVLPGFNYWRYGILSWATGHENTLPPGDPSAGGVASPDEMTTVFMDRAEQDLPVGCDLGVWVPSARRTWMTLAGKSWKTNFMRMPAR</sequence>
<reference evidence="2" key="1">
    <citation type="journal article" date="2013" name="Mol. Plant Microbe Interact.">
        <title>Global aspects of pacC regulation of pathogenicity genes in Colletotrichum gloeosporioides as revealed by transcriptome analysis.</title>
        <authorList>
            <person name="Alkan N."/>
            <person name="Meng X."/>
            <person name="Friedlander G."/>
            <person name="Reuveni E."/>
            <person name="Sukno S."/>
            <person name="Sherman A."/>
            <person name="Thon M."/>
            <person name="Fluhr R."/>
            <person name="Prusky D."/>
        </authorList>
    </citation>
    <scope>NUCLEOTIDE SEQUENCE [LARGE SCALE GENOMIC DNA]</scope>
    <source>
        <strain evidence="2">Cg-14</strain>
    </source>
</reference>
<dbReference type="HOGENOM" id="CLU_1992457_0_0_1"/>
<protein>
    <submittedName>
        <fullName evidence="1">Uncharacterized protein</fullName>
    </submittedName>
</protein>
<proteinExistence type="predicted"/>
<comment type="caution">
    <text evidence="1">The sequence shown here is derived from an EMBL/GenBank/DDBJ whole genome shotgun (WGS) entry which is preliminary data.</text>
</comment>
<gene>
    <name evidence="1" type="ORF">CGLO_14533</name>
</gene>
<dbReference type="AlphaFoldDB" id="T0K0Z4"/>
<accession>T0K0Z4</accession>
<dbReference type="Proteomes" id="UP000015530">
    <property type="component" value="Unassembled WGS sequence"/>
</dbReference>
<evidence type="ECO:0000313" key="1">
    <source>
        <dbReference type="EMBL" id="EQB46418.1"/>
    </source>
</evidence>
<name>T0K0Z4_COLGC</name>
<evidence type="ECO:0000313" key="2">
    <source>
        <dbReference type="Proteomes" id="UP000015530"/>
    </source>
</evidence>